<dbReference type="EMBL" id="ML976665">
    <property type="protein sequence ID" value="KAF1976838.1"/>
    <property type="molecule type" value="Genomic_DNA"/>
</dbReference>
<dbReference type="AlphaFoldDB" id="A0A6A5VJI3"/>
<feature type="region of interest" description="Disordered" evidence="1">
    <location>
        <begin position="37"/>
        <end position="74"/>
    </location>
</feature>
<evidence type="ECO:0000313" key="3">
    <source>
        <dbReference type="Proteomes" id="UP000800036"/>
    </source>
</evidence>
<organism evidence="2 3">
    <name type="scientific">Bimuria novae-zelandiae CBS 107.79</name>
    <dbReference type="NCBI Taxonomy" id="1447943"/>
    <lineage>
        <taxon>Eukaryota</taxon>
        <taxon>Fungi</taxon>
        <taxon>Dikarya</taxon>
        <taxon>Ascomycota</taxon>
        <taxon>Pezizomycotina</taxon>
        <taxon>Dothideomycetes</taxon>
        <taxon>Pleosporomycetidae</taxon>
        <taxon>Pleosporales</taxon>
        <taxon>Massarineae</taxon>
        <taxon>Didymosphaeriaceae</taxon>
        <taxon>Bimuria</taxon>
    </lineage>
</organism>
<name>A0A6A5VJI3_9PLEO</name>
<keyword evidence="3" id="KW-1185">Reference proteome</keyword>
<proteinExistence type="predicted"/>
<reference evidence="2" key="1">
    <citation type="journal article" date="2020" name="Stud. Mycol.">
        <title>101 Dothideomycetes genomes: a test case for predicting lifestyles and emergence of pathogens.</title>
        <authorList>
            <person name="Haridas S."/>
            <person name="Albert R."/>
            <person name="Binder M."/>
            <person name="Bloem J."/>
            <person name="Labutti K."/>
            <person name="Salamov A."/>
            <person name="Andreopoulos B."/>
            <person name="Baker S."/>
            <person name="Barry K."/>
            <person name="Bills G."/>
            <person name="Bluhm B."/>
            <person name="Cannon C."/>
            <person name="Castanera R."/>
            <person name="Culley D."/>
            <person name="Daum C."/>
            <person name="Ezra D."/>
            <person name="Gonzalez J."/>
            <person name="Henrissat B."/>
            <person name="Kuo A."/>
            <person name="Liang C."/>
            <person name="Lipzen A."/>
            <person name="Lutzoni F."/>
            <person name="Magnuson J."/>
            <person name="Mondo S."/>
            <person name="Nolan M."/>
            <person name="Ohm R."/>
            <person name="Pangilinan J."/>
            <person name="Park H.-J."/>
            <person name="Ramirez L."/>
            <person name="Alfaro M."/>
            <person name="Sun H."/>
            <person name="Tritt A."/>
            <person name="Yoshinaga Y."/>
            <person name="Zwiers L.-H."/>
            <person name="Turgeon B."/>
            <person name="Goodwin S."/>
            <person name="Spatafora J."/>
            <person name="Crous P."/>
            <person name="Grigoriev I."/>
        </authorList>
    </citation>
    <scope>NUCLEOTIDE SEQUENCE</scope>
    <source>
        <strain evidence="2">CBS 107.79</strain>
    </source>
</reference>
<gene>
    <name evidence="2" type="ORF">BU23DRAFT_13029</name>
</gene>
<accession>A0A6A5VJI3</accession>
<evidence type="ECO:0000256" key="1">
    <source>
        <dbReference type="SAM" id="MobiDB-lite"/>
    </source>
</evidence>
<protein>
    <submittedName>
        <fullName evidence="2">Uncharacterized protein</fullName>
    </submittedName>
</protein>
<evidence type="ECO:0000313" key="2">
    <source>
        <dbReference type="EMBL" id="KAF1976838.1"/>
    </source>
</evidence>
<dbReference type="Proteomes" id="UP000800036">
    <property type="component" value="Unassembled WGS sequence"/>
</dbReference>
<sequence length="91" mass="10537">MVEVRKQVAQKLRPALEREIREEMQWDEALRSRGRIWAEDEDTPTQASVPLGEPSTPCNRNAEQDTSGLDGRTFARTGTEDWMMIEDQIFK</sequence>
<feature type="compositionally biased region" description="Polar residues" evidence="1">
    <location>
        <begin position="56"/>
        <end position="67"/>
    </location>
</feature>